<name>A0A5J4PEP7_9ZZZZ</name>
<reference evidence="1" key="1">
    <citation type="submission" date="2019-03" db="EMBL/GenBank/DDBJ databases">
        <title>Single cell metagenomics reveals metabolic interactions within the superorganism composed of flagellate Streblomastix strix and complex community of Bacteroidetes bacteria on its surface.</title>
        <authorList>
            <person name="Treitli S.C."/>
            <person name="Kolisko M."/>
            <person name="Husnik F."/>
            <person name="Keeling P."/>
            <person name="Hampl V."/>
        </authorList>
    </citation>
    <scope>NUCLEOTIDE SEQUENCE</scope>
    <source>
        <strain evidence="1">STM</strain>
    </source>
</reference>
<organism evidence="1">
    <name type="scientific">termite gut metagenome</name>
    <dbReference type="NCBI Taxonomy" id="433724"/>
    <lineage>
        <taxon>unclassified sequences</taxon>
        <taxon>metagenomes</taxon>
        <taxon>organismal metagenomes</taxon>
    </lineage>
</organism>
<gene>
    <name evidence="1" type="ORF">EZS27_040911</name>
</gene>
<accession>A0A5J4PEP7</accession>
<comment type="caution">
    <text evidence="1">The sequence shown here is derived from an EMBL/GenBank/DDBJ whole genome shotgun (WGS) entry which is preliminary data.</text>
</comment>
<dbReference type="EMBL" id="SNRY01009186">
    <property type="protein sequence ID" value="KAA6307420.1"/>
    <property type="molecule type" value="Genomic_DNA"/>
</dbReference>
<sequence length="44" mass="5454">MKTFKKHRDYGFWDQDIRLSKLSRLGDPLEKLYEGVDFEKFRLF</sequence>
<proteinExistence type="predicted"/>
<dbReference type="AlphaFoldDB" id="A0A5J4PEP7"/>
<protein>
    <submittedName>
        <fullName evidence="1">Uncharacterized protein</fullName>
    </submittedName>
</protein>
<evidence type="ECO:0000313" key="1">
    <source>
        <dbReference type="EMBL" id="KAA6307420.1"/>
    </source>
</evidence>